<feature type="chain" id="PRO_5045220475" evidence="5">
    <location>
        <begin position="26"/>
        <end position="252"/>
    </location>
</feature>
<evidence type="ECO:0000313" key="7">
    <source>
        <dbReference type="EMBL" id="MFC5069362.1"/>
    </source>
</evidence>
<comment type="subcellular location">
    <subcellularLocation>
        <location evidence="1">Cell envelope</location>
    </subcellularLocation>
</comment>
<comment type="similarity">
    <text evidence="2 4">Belongs to the bacterial solute-binding protein 3 family.</text>
</comment>
<protein>
    <submittedName>
        <fullName evidence="7">ABC transporter substrate-binding protein</fullName>
    </submittedName>
</protein>
<dbReference type="InterPro" id="IPR001638">
    <property type="entry name" value="Solute-binding_3/MltF_N"/>
</dbReference>
<dbReference type="EMBL" id="JBHSJF010000006">
    <property type="protein sequence ID" value="MFC5069362.1"/>
    <property type="molecule type" value="Genomic_DNA"/>
</dbReference>
<dbReference type="PANTHER" id="PTHR35936">
    <property type="entry name" value="MEMBRANE-BOUND LYTIC MUREIN TRANSGLYCOSYLASE F"/>
    <property type="match status" value="1"/>
</dbReference>
<dbReference type="InterPro" id="IPR018313">
    <property type="entry name" value="SBP_3_CS"/>
</dbReference>
<keyword evidence="8" id="KW-1185">Reference proteome</keyword>
<accession>A0ABV9Z5D5</accession>
<evidence type="ECO:0000256" key="4">
    <source>
        <dbReference type="RuleBase" id="RU003744"/>
    </source>
</evidence>
<dbReference type="PANTHER" id="PTHR35936:SF17">
    <property type="entry name" value="ARGININE-BINDING EXTRACELLULAR PROTEIN ARTP"/>
    <property type="match status" value="1"/>
</dbReference>
<dbReference type="SMART" id="SM00062">
    <property type="entry name" value="PBPb"/>
    <property type="match status" value="1"/>
</dbReference>
<name>A0ABV9Z5D5_9HYPH</name>
<evidence type="ECO:0000313" key="8">
    <source>
        <dbReference type="Proteomes" id="UP001595796"/>
    </source>
</evidence>
<dbReference type="CDD" id="cd13702">
    <property type="entry name" value="PBP2_mlr5654_like"/>
    <property type="match status" value="1"/>
</dbReference>
<sequence>MTVRMLAKAVLAAALALGAVSAAHADKLRIGTEGAYAPFNMKDSKGEVVGFDIDIAKALCAEMKAECTIVTQDWDGIIPALQNKKFDFIAASMSITEERSKVVSFTDPYYRNKLQFIGKKGVDLDTSVDALKKKTIGAQRATIASEWLEKNLGTTDNVKLYDTQENAWLDLSSGRTDVVLADSFLAYDWLQGDAGKGFEFKNKPVFDDDKIGIAVRKSDTQLLARLNTALKTIIDNGTYDKINAKYFPFSIR</sequence>
<evidence type="ECO:0000256" key="3">
    <source>
        <dbReference type="ARBA" id="ARBA00022729"/>
    </source>
</evidence>
<reference evidence="8" key="1">
    <citation type="journal article" date="2019" name="Int. J. Syst. Evol. Microbiol.">
        <title>The Global Catalogue of Microorganisms (GCM) 10K type strain sequencing project: providing services to taxonomists for standard genome sequencing and annotation.</title>
        <authorList>
            <consortium name="The Broad Institute Genomics Platform"/>
            <consortium name="The Broad Institute Genome Sequencing Center for Infectious Disease"/>
            <person name="Wu L."/>
            <person name="Ma J."/>
        </authorList>
    </citation>
    <scope>NUCLEOTIDE SEQUENCE [LARGE SCALE GENOMIC DNA]</scope>
    <source>
        <strain evidence="8">CGMCC 1.16444</strain>
    </source>
</reference>
<comment type="caution">
    <text evidence="7">The sequence shown here is derived from an EMBL/GenBank/DDBJ whole genome shotgun (WGS) entry which is preliminary data.</text>
</comment>
<evidence type="ECO:0000256" key="5">
    <source>
        <dbReference type="SAM" id="SignalP"/>
    </source>
</evidence>
<dbReference type="PROSITE" id="PS01039">
    <property type="entry name" value="SBP_BACTERIAL_3"/>
    <property type="match status" value="1"/>
</dbReference>
<feature type="signal peptide" evidence="5">
    <location>
        <begin position="1"/>
        <end position="25"/>
    </location>
</feature>
<evidence type="ECO:0000256" key="1">
    <source>
        <dbReference type="ARBA" id="ARBA00004196"/>
    </source>
</evidence>
<feature type="domain" description="Solute-binding protein family 3/N-terminal" evidence="6">
    <location>
        <begin position="27"/>
        <end position="250"/>
    </location>
</feature>
<evidence type="ECO:0000259" key="6">
    <source>
        <dbReference type="SMART" id="SM00062"/>
    </source>
</evidence>
<organism evidence="7 8">
    <name type="scientific">Flaviflagellibacter deserti</name>
    <dbReference type="NCBI Taxonomy" id="2267266"/>
    <lineage>
        <taxon>Bacteria</taxon>
        <taxon>Pseudomonadati</taxon>
        <taxon>Pseudomonadota</taxon>
        <taxon>Alphaproteobacteria</taxon>
        <taxon>Hyphomicrobiales</taxon>
        <taxon>Flaviflagellibacter</taxon>
    </lineage>
</organism>
<dbReference type="Proteomes" id="UP001595796">
    <property type="component" value="Unassembled WGS sequence"/>
</dbReference>
<dbReference type="Pfam" id="PF00497">
    <property type="entry name" value="SBP_bac_3"/>
    <property type="match status" value="1"/>
</dbReference>
<dbReference type="RefSeq" id="WP_114958045.1">
    <property type="nucleotide sequence ID" value="NZ_JBHSJF010000006.1"/>
</dbReference>
<evidence type="ECO:0000256" key="2">
    <source>
        <dbReference type="ARBA" id="ARBA00010333"/>
    </source>
</evidence>
<proteinExistence type="inferred from homology"/>
<keyword evidence="3 5" id="KW-0732">Signal</keyword>
<dbReference type="SUPFAM" id="SSF53850">
    <property type="entry name" value="Periplasmic binding protein-like II"/>
    <property type="match status" value="1"/>
</dbReference>
<dbReference type="Gene3D" id="3.40.190.10">
    <property type="entry name" value="Periplasmic binding protein-like II"/>
    <property type="match status" value="2"/>
</dbReference>
<gene>
    <name evidence="7" type="ORF">ACFPFW_15200</name>
</gene>